<dbReference type="Proteomes" id="UP000258127">
    <property type="component" value="Chromosome"/>
</dbReference>
<evidence type="ECO:0000313" key="2">
    <source>
        <dbReference type="Proteomes" id="UP000258127"/>
    </source>
</evidence>
<dbReference type="AlphaFoldDB" id="A0AAI8KC61"/>
<dbReference type="Gene3D" id="3.40.50.10400">
    <property type="entry name" value="Hypothetical protein PA1492"/>
    <property type="match status" value="1"/>
</dbReference>
<dbReference type="RefSeq" id="WP_116888610.1">
    <property type="nucleotide sequence ID" value="NZ_CP031641.1"/>
</dbReference>
<dbReference type="EMBL" id="CP031641">
    <property type="protein sequence ID" value="AXO89017.1"/>
    <property type="molecule type" value="Genomic_DNA"/>
</dbReference>
<dbReference type="Pfam" id="PF14359">
    <property type="entry name" value="DUF4406"/>
    <property type="match status" value="1"/>
</dbReference>
<organism evidence="1 2">
    <name type="scientific">Pseudomonas parafulva</name>
    <dbReference type="NCBI Taxonomy" id="157782"/>
    <lineage>
        <taxon>Bacteria</taxon>
        <taxon>Pseudomonadati</taxon>
        <taxon>Pseudomonadota</taxon>
        <taxon>Gammaproteobacteria</taxon>
        <taxon>Pseudomonadales</taxon>
        <taxon>Pseudomonadaceae</taxon>
        <taxon>Pseudomonas</taxon>
    </lineage>
</organism>
<protein>
    <submittedName>
        <fullName evidence="1">DUF4406 domain-containing protein</fullName>
    </submittedName>
</protein>
<dbReference type="InterPro" id="IPR025518">
    <property type="entry name" value="DUF4406"/>
</dbReference>
<name>A0AAI8KC61_9PSED</name>
<proteinExistence type="predicted"/>
<reference evidence="1 2" key="1">
    <citation type="submission" date="2018-08" db="EMBL/GenBank/DDBJ databases">
        <authorList>
            <person name="Lee Y."/>
            <person name="Kakembo D."/>
        </authorList>
    </citation>
    <scope>NUCLEOTIDE SEQUENCE [LARGE SCALE GENOMIC DNA]</scope>
    <source>
        <strain evidence="1 2">JBCS1880</strain>
    </source>
</reference>
<evidence type="ECO:0000313" key="1">
    <source>
        <dbReference type="EMBL" id="AXO89017.1"/>
    </source>
</evidence>
<sequence>MKRVYISGPMTRLPDFNYPAFKAAAELLRAKGIEVENPAENPIPECGSWAGYMRFALVQICRCDAVLMLPGWEESKGARLELHVAQQLGLQVLYHTSSLTRASNITSVTYLPEVRTLKGIQPLLRPAMSAICDVCGKSRTRPGGHDKCSKIRQAAGFIIKQETKG</sequence>
<keyword evidence="2" id="KW-1185">Reference proteome</keyword>
<gene>
    <name evidence="1" type="ORF">DZC75_13780</name>
</gene>
<accession>A0AAI8KC61</accession>
<dbReference type="SUPFAM" id="SSF52309">
    <property type="entry name" value="N-(deoxy)ribosyltransferase-like"/>
    <property type="match status" value="1"/>
</dbReference>